<dbReference type="EMBL" id="BPWL01000002">
    <property type="protein sequence ID" value="GJJ07672.1"/>
    <property type="molecule type" value="Genomic_DNA"/>
</dbReference>
<comment type="caution">
    <text evidence="1">The sequence shown here is derived from an EMBL/GenBank/DDBJ whole genome shotgun (WGS) entry which is preliminary data.</text>
</comment>
<reference evidence="1" key="1">
    <citation type="submission" date="2021-10" db="EMBL/GenBank/DDBJ databases">
        <title>De novo Genome Assembly of Clathrus columnatus (Basidiomycota, Fungi) Using Illumina and Nanopore Sequence Data.</title>
        <authorList>
            <person name="Ogiso-Tanaka E."/>
            <person name="Itagaki H."/>
            <person name="Hosoya T."/>
            <person name="Hosaka K."/>
        </authorList>
    </citation>
    <scope>NUCLEOTIDE SEQUENCE</scope>
    <source>
        <strain evidence="1">MO-923</strain>
    </source>
</reference>
<dbReference type="AlphaFoldDB" id="A0AAV5A240"/>
<accession>A0AAV5A240</accession>
<dbReference type="Proteomes" id="UP001050691">
    <property type="component" value="Unassembled WGS sequence"/>
</dbReference>
<evidence type="ECO:0000313" key="2">
    <source>
        <dbReference type="Proteomes" id="UP001050691"/>
    </source>
</evidence>
<protein>
    <submittedName>
        <fullName evidence="1">Uncharacterized protein</fullName>
    </submittedName>
</protein>
<name>A0AAV5A240_9AGAM</name>
<sequence length="207" mass="22985">MHLTPNQINKTWEHPNLQPFNLNHRILVVAVCNLASLGLPSFDTKVSEYDFQKLLHDLTKVLALESSRSSDSPNTLNHKPAGEFQVACPGLLKELVDLKSITEISGDVRAIYKIVWEISQKVFDPAADRGAVIEPQQQEIVSVTTAVTKTTSTIPAGPDERTAKAASEDSEFTAALQKRWDRELKKLNSTVLLKMRKLARCALISLL</sequence>
<proteinExistence type="predicted"/>
<evidence type="ECO:0000313" key="1">
    <source>
        <dbReference type="EMBL" id="GJJ07672.1"/>
    </source>
</evidence>
<keyword evidence="2" id="KW-1185">Reference proteome</keyword>
<gene>
    <name evidence="1" type="ORF">Clacol_001877</name>
</gene>
<organism evidence="1 2">
    <name type="scientific">Clathrus columnatus</name>
    <dbReference type="NCBI Taxonomy" id="1419009"/>
    <lineage>
        <taxon>Eukaryota</taxon>
        <taxon>Fungi</taxon>
        <taxon>Dikarya</taxon>
        <taxon>Basidiomycota</taxon>
        <taxon>Agaricomycotina</taxon>
        <taxon>Agaricomycetes</taxon>
        <taxon>Phallomycetidae</taxon>
        <taxon>Phallales</taxon>
        <taxon>Clathraceae</taxon>
        <taxon>Clathrus</taxon>
    </lineage>
</organism>